<dbReference type="RefSeq" id="WP_111502004.1">
    <property type="nucleotide sequence ID" value="NZ_QKYN01000067.1"/>
</dbReference>
<dbReference type="InterPro" id="IPR018052">
    <property type="entry name" value="Ald1_epimerase_CS"/>
</dbReference>
<dbReference type="Proteomes" id="UP000248889">
    <property type="component" value="Unassembled WGS sequence"/>
</dbReference>
<dbReference type="EC" id="5.1.3.3" evidence="4 8"/>
<evidence type="ECO:0000256" key="7">
    <source>
        <dbReference type="ARBA" id="ARBA00023277"/>
    </source>
</evidence>
<comment type="caution">
    <text evidence="12">The sequence shown here is derived from an EMBL/GenBank/DDBJ whole genome shotgun (WGS) entry which is preliminary data.</text>
</comment>
<dbReference type="GO" id="GO:0004034">
    <property type="term" value="F:aldose 1-epimerase activity"/>
    <property type="evidence" value="ECO:0007669"/>
    <property type="project" value="UniProtKB-EC"/>
</dbReference>
<dbReference type="PANTHER" id="PTHR10091">
    <property type="entry name" value="ALDOSE-1-EPIMERASE"/>
    <property type="match status" value="1"/>
</dbReference>
<evidence type="ECO:0000256" key="1">
    <source>
        <dbReference type="ARBA" id="ARBA00001614"/>
    </source>
</evidence>
<dbReference type="GO" id="GO:0005737">
    <property type="term" value="C:cytoplasm"/>
    <property type="evidence" value="ECO:0007669"/>
    <property type="project" value="TreeGrafter"/>
</dbReference>
<proteinExistence type="inferred from homology"/>
<evidence type="ECO:0000256" key="2">
    <source>
        <dbReference type="ARBA" id="ARBA00005028"/>
    </source>
</evidence>
<evidence type="ECO:0000256" key="11">
    <source>
        <dbReference type="PIRSR" id="PIRSR005096-3"/>
    </source>
</evidence>
<feature type="binding site" evidence="11">
    <location>
        <begin position="80"/>
        <end position="81"/>
    </location>
    <ligand>
        <name>beta-D-galactose</name>
        <dbReference type="ChEBI" id="CHEBI:27667"/>
    </ligand>
</feature>
<comment type="pathway">
    <text evidence="2 8">Carbohydrate metabolism; hexose metabolism.</text>
</comment>
<sequence>MHVLGEPYAQLPDGRSVERWTFGSPEGVTAQMLTLGATLSALHVPDREGRRANVVLCAIDIRQLVGEARYFGATVGRCANRVRDGRLPVGAVVHRLPRNERGRHTLHGGPDGFDNRLWQARPIQDDDRVGVAFHLHSPHGDQGFPGNLDVTATYTLDADGALSIDYRAVTDAPTVVNLTNHAYFNLAGEGNGDVLDHLLRIEADHYTPVDRELIPLPGPAAPVAGTPFDFTSPRTLGAHIVATDPQLARAGGYDHNWVLRRPANAGGSSRAEGLALAATLWHPASGRRLECLTTEPGLQIYPGNLFDGSVTGPSGRPYPPFAGVALETQHFPDSPNRPDFPTTVLHPGEFYRSTTVYRFTSQLSHPHP</sequence>
<evidence type="ECO:0000313" key="12">
    <source>
        <dbReference type="EMBL" id="RAG84338.1"/>
    </source>
</evidence>
<evidence type="ECO:0000256" key="3">
    <source>
        <dbReference type="ARBA" id="ARBA00006206"/>
    </source>
</evidence>
<dbReference type="GO" id="GO:0033499">
    <property type="term" value="P:galactose catabolic process via UDP-galactose, Leloir pathway"/>
    <property type="evidence" value="ECO:0007669"/>
    <property type="project" value="TreeGrafter"/>
</dbReference>
<keyword evidence="13" id="KW-1185">Reference proteome</keyword>
<dbReference type="PROSITE" id="PS00545">
    <property type="entry name" value="ALDOSE_1_EPIMERASE"/>
    <property type="match status" value="1"/>
</dbReference>
<feature type="active site" description="Proton donor" evidence="9">
    <location>
        <position position="181"/>
    </location>
</feature>
<keyword evidence="6 8" id="KW-0413">Isomerase</keyword>
<dbReference type="OrthoDB" id="9779408at2"/>
<accession>A0A2X0JA13</accession>
<dbReference type="InterPro" id="IPR047215">
    <property type="entry name" value="Galactose_mutarotase-like"/>
</dbReference>
<dbReference type="GO" id="GO:0006006">
    <property type="term" value="P:glucose metabolic process"/>
    <property type="evidence" value="ECO:0007669"/>
    <property type="project" value="TreeGrafter"/>
</dbReference>
<dbReference type="Gene3D" id="2.70.98.10">
    <property type="match status" value="1"/>
</dbReference>
<name>A0A2X0JA13_9ACTN</name>
<dbReference type="NCBIfam" id="NF008277">
    <property type="entry name" value="PRK11055.1"/>
    <property type="match status" value="1"/>
</dbReference>
<evidence type="ECO:0000313" key="13">
    <source>
        <dbReference type="Proteomes" id="UP000248889"/>
    </source>
</evidence>
<dbReference type="GO" id="GO:0030246">
    <property type="term" value="F:carbohydrate binding"/>
    <property type="evidence" value="ECO:0007669"/>
    <property type="project" value="InterPro"/>
</dbReference>
<feature type="binding site" evidence="11">
    <location>
        <begin position="181"/>
        <end position="183"/>
    </location>
    <ligand>
        <name>beta-D-galactose</name>
        <dbReference type="ChEBI" id="CHEBI:27667"/>
    </ligand>
</feature>
<dbReference type="InterPro" id="IPR015443">
    <property type="entry name" value="Aldose_1-epimerase"/>
</dbReference>
<dbReference type="SUPFAM" id="SSF74650">
    <property type="entry name" value="Galactose mutarotase-like"/>
    <property type="match status" value="1"/>
</dbReference>
<dbReference type="CDD" id="cd09019">
    <property type="entry name" value="galactose_mutarotase_like"/>
    <property type="match status" value="1"/>
</dbReference>
<organism evidence="12 13">
    <name type="scientific">Streptacidiphilus pinicola</name>
    <dbReference type="NCBI Taxonomy" id="2219663"/>
    <lineage>
        <taxon>Bacteria</taxon>
        <taxon>Bacillati</taxon>
        <taxon>Actinomycetota</taxon>
        <taxon>Actinomycetes</taxon>
        <taxon>Kitasatosporales</taxon>
        <taxon>Streptomycetaceae</taxon>
        <taxon>Streptacidiphilus</taxon>
    </lineage>
</organism>
<dbReference type="InterPro" id="IPR014718">
    <property type="entry name" value="GH-type_carb-bd"/>
</dbReference>
<comment type="similarity">
    <text evidence="3 8">Belongs to the aldose epimerase family.</text>
</comment>
<dbReference type="Pfam" id="PF01263">
    <property type="entry name" value="Aldose_epim"/>
    <property type="match status" value="1"/>
</dbReference>
<feature type="binding site" evidence="10">
    <location>
        <position position="254"/>
    </location>
    <ligand>
        <name>beta-D-galactose</name>
        <dbReference type="ChEBI" id="CHEBI:27667"/>
    </ligand>
</feature>
<dbReference type="PANTHER" id="PTHR10091:SF0">
    <property type="entry name" value="GALACTOSE MUTAROTASE"/>
    <property type="match status" value="1"/>
</dbReference>
<evidence type="ECO:0000256" key="10">
    <source>
        <dbReference type="PIRSR" id="PIRSR005096-2"/>
    </source>
</evidence>
<keyword evidence="7 8" id="KW-0119">Carbohydrate metabolism</keyword>
<evidence type="ECO:0000256" key="6">
    <source>
        <dbReference type="ARBA" id="ARBA00023235"/>
    </source>
</evidence>
<protein>
    <recommendedName>
        <fullName evidence="5 8">Aldose 1-epimerase</fullName>
        <ecNumber evidence="4 8">5.1.3.3</ecNumber>
    </recommendedName>
</protein>
<evidence type="ECO:0000256" key="4">
    <source>
        <dbReference type="ARBA" id="ARBA00013185"/>
    </source>
</evidence>
<evidence type="ECO:0000256" key="8">
    <source>
        <dbReference type="PIRNR" id="PIRNR005096"/>
    </source>
</evidence>
<evidence type="ECO:0000256" key="9">
    <source>
        <dbReference type="PIRSR" id="PIRSR005096-1"/>
    </source>
</evidence>
<dbReference type="InterPro" id="IPR008183">
    <property type="entry name" value="Aldose_1/G6P_1-epimerase"/>
</dbReference>
<evidence type="ECO:0000256" key="5">
    <source>
        <dbReference type="ARBA" id="ARBA00014165"/>
    </source>
</evidence>
<dbReference type="AlphaFoldDB" id="A0A2X0JA13"/>
<gene>
    <name evidence="12" type="ORF">DN069_17805</name>
</gene>
<dbReference type="PIRSF" id="PIRSF005096">
    <property type="entry name" value="GALM"/>
    <property type="match status" value="1"/>
</dbReference>
<reference evidence="12 13" key="1">
    <citation type="submission" date="2018-06" db="EMBL/GenBank/DDBJ databases">
        <title>Streptacidiphilus pinicola sp. nov., isolated from pine grove soil.</title>
        <authorList>
            <person name="Roh S.G."/>
            <person name="Park S."/>
            <person name="Kim M.-K."/>
            <person name="Yun B.-R."/>
            <person name="Park J."/>
            <person name="Kim M.J."/>
            <person name="Kim Y.S."/>
            <person name="Kim S.B."/>
        </authorList>
    </citation>
    <scope>NUCLEOTIDE SEQUENCE [LARGE SCALE GENOMIC DNA]</scope>
    <source>
        <strain evidence="12 13">MMS16-CNU450</strain>
    </source>
</reference>
<dbReference type="InterPro" id="IPR011013">
    <property type="entry name" value="Gal_mutarotase_sf_dom"/>
</dbReference>
<dbReference type="EMBL" id="QKYN01000067">
    <property type="protein sequence ID" value="RAG84338.1"/>
    <property type="molecule type" value="Genomic_DNA"/>
</dbReference>
<comment type="catalytic activity">
    <reaction evidence="1 8">
        <text>alpha-D-glucose = beta-D-glucose</text>
        <dbReference type="Rhea" id="RHEA:10264"/>
        <dbReference type="ChEBI" id="CHEBI:15903"/>
        <dbReference type="ChEBI" id="CHEBI:17925"/>
        <dbReference type="EC" id="5.1.3.3"/>
    </reaction>
</comment>
<dbReference type="UniPathway" id="UPA00242"/>
<feature type="active site" description="Proton acceptor" evidence="9">
    <location>
        <position position="327"/>
    </location>
</feature>